<evidence type="ECO:0000256" key="8">
    <source>
        <dbReference type="ARBA" id="ARBA00023146"/>
    </source>
</evidence>
<evidence type="ECO:0000313" key="14">
    <source>
        <dbReference type="Proteomes" id="UP001431199"/>
    </source>
</evidence>
<evidence type="ECO:0000256" key="5">
    <source>
        <dbReference type="ARBA" id="ARBA00022833"/>
    </source>
</evidence>
<feature type="short sequence motif" description="'KMSKS' region" evidence="10">
    <location>
        <begin position="279"/>
        <end position="283"/>
    </location>
</feature>
<feature type="domain" description="Cysteinyl-tRNA ligase anticodon binding" evidence="12">
    <location>
        <begin position="429"/>
        <end position="465"/>
    </location>
</feature>
<keyword evidence="8 10" id="KW-0030">Aminoacyl-tRNA synthetase</keyword>
<dbReference type="Proteomes" id="UP001431199">
    <property type="component" value="Unassembled WGS sequence"/>
</dbReference>
<feature type="binding site" evidence="10">
    <location>
        <position position="282"/>
    </location>
    <ligand>
        <name>ATP</name>
        <dbReference type="ChEBI" id="CHEBI:30616"/>
    </ligand>
</feature>
<evidence type="ECO:0000256" key="4">
    <source>
        <dbReference type="ARBA" id="ARBA00022741"/>
    </source>
</evidence>
<dbReference type="Gene3D" id="3.40.50.620">
    <property type="entry name" value="HUPs"/>
    <property type="match status" value="1"/>
</dbReference>
<dbReference type="Gene3D" id="1.20.120.1910">
    <property type="entry name" value="Cysteine-tRNA ligase, C-terminal anti-codon recognition domain"/>
    <property type="match status" value="1"/>
</dbReference>
<keyword evidence="3 10" id="KW-0479">Metal-binding</keyword>
<sequence length="468" mass="53874">MQIYNTLTKKKEIFKPIDEKQVGMYTCGPTVYHYAHIGNLRSYIMEDVLEKELRYEGYNVKRVMNITDVGHLSSDADTGEDKMLKGAKREHKTVLEIAKFYTDAFFSDCNKLNIKRPDVVEPATNCIDEFIKMISGLLEKGYAYIAGGNVYFDTSKLDKYYTLSSHNEDDLMVGVRDDVDVDENKRNKTDFVLWFTKSKFDDQELKWDSPWGVGYPGWHIECSCISMKHLGENLDLHCGGIDNIFPHHTNEIAQSEAYIGHKWCNYWFHVHHLNDKQGKMSKSKGDFLTVSLLEKKGYNPLVYRMFCLQSHYRKPLQFSYEVLDSVAAGYKKLKNRIAKLDKEGTVNEAKAAEYKKKFIEIVGNDLNTASGITLIYDLLKDDVNDATKRYIIEDFDKVLSLDLLENENTQESSDVDSEMEQYIKERILKRAEAKKAKDFATADAIREELAAKGIVLKDTREGTTWTKA</sequence>
<feature type="binding site" evidence="10">
    <location>
        <position position="247"/>
    </location>
    <ligand>
        <name>Zn(2+)</name>
        <dbReference type="ChEBI" id="CHEBI:29105"/>
    </ligand>
</feature>
<proteinExistence type="inferred from homology"/>
<feature type="binding site" evidence="10">
    <location>
        <position position="27"/>
    </location>
    <ligand>
        <name>Zn(2+)</name>
        <dbReference type="ChEBI" id="CHEBI:29105"/>
    </ligand>
</feature>
<accession>A0ABT2M148</accession>
<keyword evidence="2 10" id="KW-0436">Ligase</keyword>
<evidence type="ECO:0000313" key="13">
    <source>
        <dbReference type="EMBL" id="MCT7399170.1"/>
    </source>
</evidence>
<keyword evidence="5 10" id="KW-0862">Zinc</keyword>
<keyword evidence="4 10" id="KW-0547">Nucleotide-binding</keyword>
<dbReference type="InterPro" id="IPR015803">
    <property type="entry name" value="Cys-tRNA-ligase"/>
</dbReference>
<dbReference type="RefSeq" id="WP_022089848.1">
    <property type="nucleotide sequence ID" value="NZ_JAODBU010000007.1"/>
</dbReference>
<protein>
    <recommendedName>
        <fullName evidence="10">Cysteine--tRNA ligase</fullName>
        <ecNumber evidence="10">6.1.1.16</ecNumber>
    </recommendedName>
    <alternativeName>
        <fullName evidence="10">Cysteinyl-tRNA synthetase</fullName>
        <shortName evidence="10">CysRS</shortName>
    </alternativeName>
</protein>
<evidence type="ECO:0000256" key="9">
    <source>
        <dbReference type="ARBA" id="ARBA00047398"/>
    </source>
</evidence>
<comment type="catalytic activity">
    <reaction evidence="9 10">
        <text>tRNA(Cys) + L-cysteine + ATP = L-cysteinyl-tRNA(Cys) + AMP + diphosphate</text>
        <dbReference type="Rhea" id="RHEA:17773"/>
        <dbReference type="Rhea" id="RHEA-COMP:9661"/>
        <dbReference type="Rhea" id="RHEA-COMP:9679"/>
        <dbReference type="ChEBI" id="CHEBI:30616"/>
        <dbReference type="ChEBI" id="CHEBI:33019"/>
        <dbReference type="ChEBI" id="CHEBI:35235"/>
        <dbReference type="ChEBI" id="CHEBI:78442"/>
        <dbReference type="ChEBI" id="CHEBI:78517"/>
        <dbReference type="ChEBI" id="CHEBI:456215"/>
        <dbReference type="EC" id="6.1.1.16"/>
    </reaction>
</comment>
<dbReference type="HAMAP" id="MF_00041">
    <property type="entry name" value="Cys_tRNA_synth"/>
    <property type="match status" value="1"/>
</dbReference>
<dbReference type="InterPro" id="IPR056411">
    <property type="entry name" value="CysS_C"/>
</dbReference>
<keyword evidence="7 10" id="KW-0648">Protein biosynthesis</keyword>
<dbReference type="SUPFAM" id="SSF47323">
    <property type="entry name" value="Anticodon-binding domain of a subclass of class I aminoacyl-tRNA synthetases"/>
    <property type="match status" value="1"/>
</dbReference>
<dbReference type="EMBL" id="JAODBU010000007">
    <property type="protein sequence ID" value="MCT7399170.1"/>
    <property type="molecule type" value="Genomic_DNA"/>
</dbReference>
<comment type="caution">
    <text evidence="13">The sequence shown here is derived from an EMBL/GenBank/DDBJ whole genome shotgun (WGS) entry which is preliminary data.</text>
</comment>
<evidence type="ECO:0000259" key="11">
    <source>
        <dbReference type="Pfam" id="PF01406"/>
    </source>
</evidence>
<dbReference type="GO" id="GO:0004817">
    <property type="term" value="F:cysteine-tRNA ligase activity"/>
    <property type="evidence" value="ECO:0007669"/>
    <property type="project" value="UniProtKB-EC"/>
</dbReference>
<dbReference type="Pfam" id="PF23493">
    <property type="entry name" value="CysS_C"/>
    <property type="match status" value="1"/>
</dbReference>
<organism evidence="13 14">
    <name type="scientific">Eubacterium album</name>
    <dbReference type="NCBI Taxonomy" id="2978477"/>
    <lineage>
        <taxon>Bacteria</taxon>
        <taxon>Bacillati</taxon>
        <taxon>Bacillota</taxon>
        <taxon>Clostridia</taxon>
        <taxon>Eubacteriales</taxon>
        <taxon>Eubacteriaceae</taxon>
        <taxon>Eubacterium</taxon>
    </lineage>
</organism>
<feature type="binding site" evidence="10">
    <location>
        <position position="222"/>
    </location>
    <ligand>
        <name>Zn(2+)</name>
        <dbReference type="ChEBI" id="CHEBI:29105"/>
    </ligand>
</feature>
<dbReference type="EC" id="6.1.1.16" evidence="10"/>
<evidence type="ECO:0000256" key="6">
    <source>
        <dbReference type="ARBA" id="ARBA00022840"/>
    </source>
</evidence>
<comment type="subunit">
    <text evidence="1 10">Monomer.</text>
</comment>
<dbReference type="InterPro" id="IPR009080">
    <property type="entry name" value="tRNAsynth_Ia_anticodon-bd"/>
</dbReference>
<reference evidence="13" key="1">
    <citation type="submission" date="2022-09" db="EMBL/GenBank/DDBJ databases">
        <title>Eubacterium sp. LFL-14 isolated from human feces.</title>
        <authorList>
            <person name="Liu F."/>
        </authorList>
    </citation>
    <scope>NUCLEOTIDE SEQUENCE</scope>
    <source>
        <strain evidence="13">LFL-14</strain>
    </source>
</reference>
<keyword evidence="10" id="KW-0963">Cytoplasm</keyword>
<dbReference type="SUPFAM" id="SSF52374">
    <property type="entry name" value="Nucleotidylyl transferase"/>
    <property type="match status" value="1"/>
</dbReference>
<dbReference type="NCBIfam" id="TIGR00435">
    <property type="entry name" value="cysS"/>
    <property type="match status" value="1"/>
</dbReference>
<keyword evidence="14" id="KW-1185">Reference proteome</keyword>
<dbReference type="PRINTS" id="PR00983">
    <property type="entry name" value="TRNASYNTHCYS"/>
</dbReference>
<comment type="subcellular location">
    <subcellularLocation>
        <location evidence="10">Cytoplasm</location>
    </subcellularLocation>
</comment>
<dbReference type="InterPro" id="IPR024909">
    <property type="entry name" value="Cys-tRNA/MSH_ligase"/>
</dbReference>
<comment type="similarity">
    <text evidence="10">Belongs to the class-I aminoacyl-tRNA synthetase family.</text>
</comment>
<dbReference type="InterPro" id="IPR014729">
    <property type="entry name" value="Rossmann-like_a/b/a_fold"/>
</dbReference>
<dbReference type="InterPro" id="IPR032678">
    <property type="entry name" value="tRNA-synt_1_cat_dom"/>
</dbReference>
<evidence type="ECO:0000256" key="2">
    <source>
        <dbReference type="ARBA" id="ARBA00022598"/>
    </source>
</evidence>
<comment type="cofactor">
    <cofactor evidence="10">
        <name>Zn(2+)</name>
        <dbReference type="ChEBI" id="CHEBI:29105"/>
    </cofactor>
    <text evidence="10">Binds 1 zinc ion per subunit.</text>
</comment>
<evidence type="ECO:0000256" key="1">
    <source>
        <dbReference type="ARBA" id="ARBA00011245"/>
    </source>
</evidence>
<evidence type="ECO:0000256" key="3">
    <source>
        <dbReference type="ARBA" id="ARBA00022723"/>
    </source>
</evidence>
<feature type="short sequence motif" description="'HIGH' region" evidence="10">
    <location>
        <begin position="29"/>
        <end position="39"/>
    </location>
</feature>
<gene>
    <name evidence="10 13" type="primary">cysS</name>
    <name evidence="13" type="ORF">N5B56_08765</name>
</gene>
<dbReference type="PANTHER" id="PTHR10890">
    <property type="entry name" value="CYSTEINYL-TRNA SYNTHETASE"/>
    <property type="match status" value="1"/>
</dbReference>
<evidence type="ECO:0000259" key="12">
    <source>
        <dbReference type="Pfam" id="PF23493"/>
    </source>
</evidence>
<evidence type="ECO:0000256" key="7">
    <source>
        <dbReference type="ARBA" id="ARBA00022917"/>
    </source>
</evidence>
<feature type="domain" description="tRNA synthetases class I catalytic" evidence="11">
    <location>
        <begin position="14"/>
        <end position="326"/>
    </location>
</feature>
<dbReference type="Pfam" id="PF01406">
    <property type="entry name" value="tRNA-synt_1e"/>
    <property type="match status" value="1"/>
</dbReference>
<name>A0ABT2M148_9FIRM</name>
<dbReference type="CDD" id="cd00672">
    <property type="entry name" value="CysRS_core"/>
    <property type="match status" value="1"/>
</dbReference>
<feature type="binding site" evidence="10">
    <location>
        <position position="251"/>
    </location>
    <ligand>
        <name>Zn(2+)</name>
        <dbReference type="ChEBI" id="CHEBI:29105"/>
    </ligand>
</feature>
<keyword evidence="6 10" id="KW-0067">ATP-binding</keyword>
<evidence type="ECO:0000256" key="10">
    <source>
        <dbReference type="HAMAP-Rule" id="MF_00041"/>
    </source>
</evidence>
<dbReference type="PANTHER" id="PTHR10890:SF3">
    <property type="entry name" value="CYSTEINE--TRNA LIGASE, CYTOPLASMIC"/>
    <property type="match status" value="1"/>
</dbReference>